<dbReference type="Proteomes" id="UP001180536">
    <property type="component" value="Unassembled WGS sequence"/>
</dbReference>
<dbReference type="PANTHER" id="PTHR44936:SF10">
    <property type="entry name" value="SENSOR PROTEIN RSTB"/>
    <property type="match status" value="1"/>
</dbReference>
<evidence type="ECO:0000313" key="14">
    <source>
        <dbReference type="Proteomes" id="UP001180536"/>
    </source>
</evidence>
<dbReference type="PROSITE" id="PS50109">
    <property type="entry name" value="HIS_KIN"/>
    <property type="match status" value="1"/>
</dbReference>
<dbReference type="InterPro" id="IPR004358">
    <property type="entry name" value="Sig_transdc_His_kin-like_C"/>
</dbReference>
<comment type="subcellular location">
    <subcellularLocation>
        <location evidence="2">Cell membrane</location>
        <topology evidence="2">Multi-pass membrane protein</topology>
    </subcellularLocation>
</comment>
<dbReference type="EMBL" id="JAVDXQ010000008">
    <property type="protein sequence ID" value="MDR7299477.1"/>
    <property type="molecule type" value="Genomic_DNA"/>
</dbReference>
<sequence length="357" mass="39167">MATSRRPGRLFWKFFLSQWIGMVLTLVSVVSYFHLTGRPPPPDSGDLLFGVVPMVPFTAGVLTMLLTSAGLAWYLSRPIRQLSWALRQIAEGNLDTRVRHRMGGRDDEIVDLAGDFDRMARQVQRLTESRQQLLHDISHELRSPLARLQVAIGLVRQDPASFGPMLDRIERESQRLDGLVEELLTWHRLEAGAAVPPTSRIDVIELLQAIAEDAQFEAQLQGKKVRVDLPGEFVTQAHGELLYRGYENVIRNAVKFTRPGSLVSVTARIDEASACLTCIVEDDGQGVPADMVEAIFEPFARVAGSENVQGVGLGLAIAQRAFALHGGSIRAETRQGAGLTMVMVLPASRIDGSPASA</sequence>
<dbReference type="InterPro" id="IPR003661">
    <property type="entry name" value="HisK_dim/P_dom"/>
</dbReference>
<keyword evidence="10" id="KW-0812">Transmembrane</keyword>
<dbReference type="InterPro" id="IPR036890">
    <property type="entry name" value="HATPase_C_sf"/>
</dbReference>
<evidence type="ECO:0000313" key="13">
    <source>
        <dbReference type="EMBL" id="MDR7299477.1"/>
    </source>
</evidence>
<evidence type="ECO:0000259" key="12">
    <source>
        <dbReference type="PROSITE" id="PS50885"/>
    </source>
</evidence>
<dbReference type="Pfam" id="PF00672">
    <property type="entry name" value="HAMP"/>
    <property type="match status" value="1"/>
</dbReference>
<keyword evidence="10" id="KW-1133">Transmembrane helix</keyword>
<keyword evidence="6" id="KW-0808">Transferase</keyword>
<dbReference type="InterPro" id="IPR003660">
    <property type="entry name" value="HAMP_dom"/>
</dbReference>
<dbReference type="SMART" id="SM00387">
    <property type="entry name" value="HATPase_c"/>
    <property type="match status" value="1"/>
</dbReference>
<dbReference type="RefSeq" id="WP_056876448.1">
    <property type="nucleotide sequence ID" value="NZ_JAVDXQ010000008.1"/>
</dbReference>
<dbReference type="InterPro" id="IPR005467">
    <property type="entry name" value="His_kinase_dom"/>
</dbReference>
<protein>
    <recommendedName>
        <fullName evidence="3">histidine kinase</fullName>
        <ecNumber evidence="3">2.7.13.3</ecNumber>
    </recommendedName>
</protein>
<name>A0ABU1ZFT6_9BURK</name>
<keyword evidence="4" id="KW-1003">Cell membrane</keyword>
<evidence type="ECO:0000256" key="7">
    <source>
        <dbReference type="ARBA" id="ARBA00022741"/>
    </source>
</evidence>
<evidence type="ECO:0000256" key="1">
    <source>
        <dbReference type="ARBA" id="ARBA00000085"/>
    </source>
</evidence>
<dbReference type="SMART" id="SM00304">
    <property type="entry name" value="HAMP"/>
    <property type="match status" value="1"/>
</dbReference>
<dbReference type="Gene3D" id="1.10.8.500">
    <property type="entry name" value="HAMP domain in histidine kinase"/>
    <property type="match status" value="1"/>
</dbReference>
<gene>
    <name evidence="13" type="ORF">J2X16_004847</name>
</gene>
<evidence type="ECO:0000256" key="3">
    <source>
        <dbReference type="ARBA" id="ARBA00012438"/>
    </source>
</evidence>
<dbReference type="InterPro" id="IPR003594">
    <property type="entry name" value="HATPase_dom"/>
</dbReference>
<dbReference type="SUPFAM" id="SSF55874">
    <property type="entry name" value="ATPase domain of HSP90 chaperone/DNA topoisomerase II/histidine kinase"/>
    <property type="match status" value="1"/>
</dbReference>
<dbReference type="InterPro" id="IPR050980">
    <property type="entry name" value="2C_sensor_his_kinase"/>
</dbReference>
<keyword evidence="14" id="KW-1185">Reference proteome</keyword>
<dbReference type="PRINTS" id="PR00344">
    <property type="entry name" value="BCTRLSENSOR"/>
</dbReference>
<evidence type="ECO:0000256" key="2">
    <source>
        <dbReference type="ARBA" id="ARBA00004651"/>
    </source>
</evidence>
<dbReference type="Gene3D" id="1.10.287.130">
    <property type="match status" value="1"/>
</dbReference>
<evidence type="ECO:0000256" key="5">
    <source>
        <dbReference type="ARBA" id="ARBA00022553"/>
    </source>
</evidence>
<evidence type="ECO:0000256" key="9">
    <source>
        <dbReference type="ARBA" id="ARBA00022840"/>
    </source>
</evidence>
<dbReference type="EC" id="2.7.13.3" evidence="3"/>
<dbReference type="PANTHER" id="PTHR44936">
    <property type="entry name" value="SENSOR PROTEIN CREC"/>
    <property type="match status" value="1"/>
</dbReference>
<feature type="domain" description="Histidine kinase" evidence="11">
    <location>
        <begin position="136"/>
        <end position="349"/>
    </location>
</feature>
<dbReference type="CDD" id="cd00082">
    <property type="entry name" value="HisKA"/>
    <property type="match status" value="1"/>
</dbReference>
<dbReference type="SUPFAM" id="SSF47384">
    <property type="entry name" value="Homodimeric domain of signal transducing histidine kinase"/>
    <property type="match status" value="1"/>
</dbReference>
<dbReference type="PROSITE" id="PS50885">
    <property type="entry name" value="HAMP"/>
    <property type="match status" value="1"/>
</dbReference>
<evidence type="ECO:0000256" key="4">
    <source>
        <dbReference type="ARBA" id="ARBA00022475"/>
    </source>
</evidence>
<evidence type="ECO:0000259" key="11">
    <source>
        <dbReference type="PROSITE" id="PS50109"/>
    </source>
</evidence>
<dbReference type="CDD" id="cd06225">
    <property type="entry name" value="HAMP"/>
    <property type="match status" value="1"/>
</dbReference>
<feature type="transmembrane region" description="Helical" evidence="10">
    <location>
        <begin position="47"/>
        <end position="75"/>
    </location>
</feature>
<evidence type="ECO:0000256" key="8">
    <source>
        <dbReference type="ARBA" id="ARBA00022777"/>
    </source>
</evidence>
<keyword evidence="8 13" id="KW-0418">Kinase</keyword>
<evidence type="ECO:0000256" key="10">
    <source>
        <dbReference type="SAM" id="Phobius"/>
    </source>
</evidence>
<accession>A0ABU1ZFT6</accession>
<keyword evidence="5" id="KW-0597">Phosphoprotein</keyword>
<comment type="catalytic activity">
    <reaction evidence="1">
        <text>ATP + protein L-histidine = ADP + protein N-phospho-L-histidine.</text>
        <dbReference type="EC" id="2.7.13.3"/>
    </reaction>
</comment>
<dbReference type="Gene3D" id="3.30.565.10">
    <property type="entry name" value="Histidine kinase-like ATPase, C-terminal domain"/>
    <property type="match status" value="1"/>
</dbReference>
<feature type="transmembrane region" description="Helical" evidence="10">
    <location>
        <begin position="12"/>
        <end position="35"/>
    </location>
</feature>
<keyword evidence="7" id="KW-0547">Nucleotide-binding</keyword>
<proteinExistence type="predicted"/>
<organism evidence="13 14">
    <name type="scientific">Pelomonas aquatica</name>
    <dbReference type="NCBI Taxonomy" id="431058"/>
    <lineage>
        <taxon>Bacteria</taxon>
        <taxon>Pseudomonadati</taxon>
        <taxon>Pseudomonadota</taxon>
        <taxon>Betaproteobacteria</taxon>
        <taxon>Burkholderiales</taxon>
        <taxon>Sphaerotilaceae</taxon>
        <taxon>Roseateles</taxon>
    </lineage>
</organism>
<dbReference type="InterPro" id="IPR036097">
    <property type="entry name" value="HisK_dim/P_sf"/>
</dbReference>
<dbReference type="GO" id="GO:0016301">
    <property type="term" value="F:kinase activity"/>
    <property type="evidence" value="ECO:0007669"/>
    <property type="project" value="UniProtKB-KW"/>
</dbReference>
<comment type="caution">
    <text evidence="13">The sequence shown here is derived from an EMBL/GenBank/DDBJ whole genome shotgun (WGS) entry which is preliminary data.</text>
</comment>
<dbReference type="Pfam" id="PF00512">
    <property type="entry name" value="HisKA"/>
    <property type="match status" value="1"/>
</dbReference>
<reference evidence="13 14" key="1">
    <citation type="submission" date="2023-07" db="EMBL/GenBank/DDBJ databases">
        <title>Sorghum-associated microbial communities from plants grown in Nebraska, USA.</title>
        <authorList>
            <person name="Schachtman D."/>
        </authorList>
    </citation>
    <scope>NUCLEOTIDE SEQUENCE [LARGE SCALE GENOMIC DNA]</scope>
    <source>
        <strain evidence="13 14">BE310</strain>
    </source>
</reference>
<feature type="domain" description="HAMP" evidence="12">
    <location>
        <begin position="73"/>
        <end position="128"/>
    </location>
</feature>
<evidence type="ECO:0000256" key="6">
    <source>
        <dbReference type="ARBA" id="ARBA00022679"/>
    </source>
</evidence>
<keyword evidence="10" id="KW-0472">Membrane</keyword>
<dbReference type="SMART" id="SM00388">
    <property type="entry name" value="HisKA"/>
    <property type="match status" value="1"/>
</dbReference>
<keyword evidence="9" id="KW-0067">ATP-binding</keyword>
<dbReference type="Pfam" id="PF02518">
    <property type="entry name" value="HATPase_c"/>
    <property type="match status" value="1"/>
</dbReference>
<dbReference type="SUPFAM" id="SSF158472">
    <property type="entry name" value="HAMP domain-like"/>
    <property type="match status" value="1"/>
</dbReference>